<protein>
    <recommendedName>
        <fullName evidence="5">Thiamine pyrophosphate enzyme N-terminal TPP-binding domain-containing protein</fullName>
    </recommendedName>
</protein>
<dbReference type="InterPro" id="IPR029061">
    <property type="entry name" value="THDP-binding"/>
</dbReference>
<dbReference type="CDD" id="cd07035">
    <property type="entry name" value="TPP_PYR_POX_like"/>
    <property type="match status" value="1"/>
</dbReference>
<reference evidence="4" key="1">
    <citation type="submission" date="2018-05" db="EMBL/GenBank/DDBJ databases">
        <authorList>
            <person name="Lanie J.A."/>
            <person name="Ng W.-L."/>
            <person name="Kazmierczak K.M."/>
            <person name="Andrzejewski T.M."/>
            <person name="Davidsen T.M."/>
            <person name="Wayne K.J."/>
            <person name="Tettelin H."/>
            <person name="Glass J.I."/>
            <person name="Rusch D."/>
            <person name="Podicherti R."/>
            <person name="Tsui H.-C.T."/>
            <person name="Winkler M.E."/>
        </authorList>
    </citation>
    <scope>NUCLEOTIDE SEQUENCE</scope>
</reference>
<dbReference type="InterPro" id="IPR012001">
    <property type="entry name" value="Thiamin_PyroP_enz_TPP-bd_dom"/>
</dbReference>
<dbReference type="GO" id="GO:0005948">
    <property type="term" value="C:acetolactate synthase complex"/>
    <property type="evidence" value="ECO:0007669"/>
    <property type="project" value="TreeGrafter"/>
</dbReference>
<evidence type="ECO:0000313" key="4">
    <source>
        <dbReference type="EMBL" id="SVC64376.1"/>
    </source>
</evidence>
<sequence length="260" mass="27696">MAECLTGARYLAQSLHDYGVTDVFFMEAILRHTLLELEKLGVRRVLAHSEKGAAYMADGYARASGKVGICMAQSVGAANLAAGLQDAYLARSPVIAFTGHKAIPELQRNAYQEIAHPALYQSVTRFSASIEDTSQLPILLRQAFREATGPTPRPAHLDFVGHTGEVMELGLVDEPVAVDSRHGRLPAYRNRPDPDDVLRAARLIDTARQPVAVIGSGAVVAGAADEVRALADTGIPVAYALDGKGLVDDNRESTLGAVGN</sequence>
<evidence type="ECO:0000256" key="1">
    <source>
        <dbReference type="ARBA" id="ARBA00007812"/>
    </source>
</evidence>
<dbReference type="InterPro" id="IPR012000">
    <property type="entry name" value="Thiamin_PyroP_enz_cen_dom"/>
</dbReference>
<dbReference type="GO" id="GO:0000287">
    <property type="term" value="F:magnesium ion binding"/>
    <property type="evidence" value="ECO:0007669"/>
    <property type="project" value="InterPro"/>
</dbReference>
<name>A0A382NTI5_9ZZZZ</name>
<proteinExistence type="inferred from homology"/>
<dbReference type="Pfam" id="PF02776">
    <property type="entry name" value="TPP_enzyme_N"/>
    <property type="match status" value="1"/>
</dbReference>
<dbReference type="Pfam" id="PF00205">
    <property type="entry name" value="TPP_enzyme_M"/>
    <property type="match status" value="1"/>
</dbReference>
<dbReference type="Gene3D" id="3.40.50.970">
    <property type="match status" value="1"/>
</dbReference>
<evidence type="ECO:0008006" key="5">
    <source>
        <dbReference type="Google" id="ProtNLM"/>
    </source>
</evidence>
<dbReference type="AlphaFoldDB" id="A0A382NTI5"/>
<dbReference type="GO" id="GO:0009099">
    <property type="term" value="P:L-valine biosynthetic process"/>
    <property type="evidence" value="ECO:0007669"/>
    <property type="project" value="TreeGrafter"/>
</dbReference>
<dbReference type="SUPFAM" id="SSF52467">
    <property type="entry name" value="DHS-like NAD/FAD-binding domain"/>
    <property type="match status" value="1"/>
</dbReference>
<feature type="non-terminal residue" evidence="4">
    <location>
        <position position="260"/>
    </location>
</feature>
<gene>
    <name evidence="4" type="ORF">METZ01_LOCUS317230</name>
</gene>
<organism evidence="4">
    <name type="scientific">marine metagenome</name>
    <dbReference type="NCBI Taxonomy" id="408172"/>
    <lineage>
        <taxon>unclassified sequences</taxon>
        <taxon>metagenomes</taxon>
        <taxon>ecological metagenomes</taxon>
    </lineage>
</organism>
<dbReference type="GO" id="GO:0003984">
    <property type="term" value="F:acetolactate synthase activity"/>
    <property type="evidence" value="ECO:0007669"/>
    <property type="project" value="TreeGrafter"/>
</dbReference>
<dbReference type="InterPro" id="IPR045229">
    <property type="entry name" value="TPP_enz"/>
</dbReference>
<dbReference type="PANTHER" id="PTHR18968">
    <property type="entry name" value="THIAMINE PYROPHOSPHATE ENZYMES"/>
    <property type="match status" value="1"/>
</dbReference>
<evidence type="ECO:0000259" key="2">
    <source>
        <dbReference type="Pfam" id="PF00205"/>
    </source>
</evidence>
<accession>A0A382NTI5</accession>
<dbReference type="GO" id="GO:0050660">
    <property type="term" value="F:flavin adenine dinucleotide binding"/>
    <property type="evidence" value="ECO:0007669"/>
    <property type="project" value="TreeGrafter"/>
</dbReference>
<feature type="domain" description="Thiamine pyrophosphate enzyme central" evidence="2">
    <location>
        <begin position="199"/>
        <end position="259"/>
    </location>
</feature>
<dbReference type="GO" id="GO:0030976">
    <property type="term" value="F:thiamine pyrophosphate binding"/>
    <property type="evidence" value="ECO:0007669"/>
    <property type="project" value="InterPro"/>
</dbReference>
<feature type="domain" description="Thiamine pyrophosphate enzyme N-terminal TPP-binding" evidence="3">
    <location>
        <begin position="6"/>
        <end position="115"/>
    </location>
</feature>
<evidence type="ECO:0000259" key="3">
    <source>
        <dbReference type="Pfam" id="PF02776"/>
    </source>
</evidence>
<dbReference type="EMBL" id="UINC01102615">
    <property type="protein sequence ID" value="SVC64376.1"/>
    <property type="molecule type" value="Genomic_DNA"/>
</dbReference>
<dbReference type="Gene3D" id="3.40.50.1220">
    <property type="entry name" value="TPP-binding domain"/>
    <property type="match status" value="1"/>
</dbReference>
<dbReference type="SUPFAM" id="SSF52518">
    <property type="entry name" value="Thiamin diphosphate-binding fold (THDP-binding)"/>
    <property type="match status" value="1"/>
</dbReference>
<comment type="similarity">
    <text evidence="1">Belongs to the TPP enzyme family.</text>
</comment>
<dbReference type="InterPro" id="IPR029035">
    <property type="entry name" value="DHS-like_NAD/FAD-binding_dom"/>
</dbReference>
<dbReference type="PANTHER" id="PTHR18968:SF129">
    <property type="entry name" value="ACETOLACTATE SYNTHASE"/>
    <property type="match status" value="1"/>
</dbReference>
<dbReference type="GO" id="GO:0009097">
    <property type="term" value="P:isoleucine biosynthetic process"/>
    <property type="evidence" value="ECO:0007669"/>
    <property type="project" value="TreeGrafter"/>
</dbReference>